<organism evidence="3">
    <name type="scientific">Schistocephalus solidus</name>
    <name type="common">Tapeworm</name>
    <dbReference type="NCBI Taxonomy" id="70667"/>
    <lineage>
        <taxon>Eukaryota</taxon>
        <taxon>Metazoa</taxon>
        <taxon>Spiralia</taxon>
        <taxon>Lophotrochozoa</taxon>
        <taxon>Platyhelminthes</taxon>
        <taxon>Cestoda</taxon>
        <taxon>Eucestoda</taxon>
        <taxon>Diphyllobothriidea</taxon>
        <taxon>Diphyllobothriidae</taxon>
        <taxon>Schistocephalus</taxon>
    </lineage>
</organism>
<reference evidence="1 2" key="2">
    <citation type="submission" date="2018-11" db="EMBL/GenBank/DDBJ databases">
        <authorList>
            <consortium name="Pathogen Informatics"/>
        </authorList>
    </citation>
    <scope>NUCLEOTIDE SEQUENCE [LARGE SCALE GENOMIC DNA]</scope>
    <source>
        <strain evidence="1 2">NST_G2</strain>
    </source>
</reference>
<evidence type="ECO:0000313" key="1">
    <source>
        <dbReference type="EMBL" id="VDM06253.1"/>
    </source>
</evidence>
<evidence type="ECO:0000313" key="3">
    <source>
        <dbReference type="WBParaSite" id="SSLN_0002060601-mRNA-1"/>
    </source>
</evidence>
<keyword evidence="2" id="KW-1185">Reference proteome</keyword>
<proteinExistence type="predicted"/>
<gene>
    <name evidence="1" type="ORF">SSLN_LOCUS19867</name>
</gene>
<dbReference type="AlphaFoldDB" id="A0A183TTR9"/>
<name>A0A183TTR9_SCHSO</name>
<dbReference type="EMBL" id="UYSU01050025">
    <property type="protein sequence ID" value="VDM06253.1"/>
    <property type="molecule type" value="Genomic_DNA"/>
</dbReference>
<reference evidence="3" key="1">
    <citation type="submission" date="2016-06" db="UniProtKB">
        <authorList>
            <consortium name="WormBaseParasite"/>
        </authorList>
    </citation>
    <scope>IDENTIFICATION</scope>
</reference>
<evidence type="ECO:0000313" key="2">
    <source>
        <dbReference type="Proteomes" id="UP000275846"/>
    </source>
</evidence>
<sequence>MSCDTCQLSFFDLVLKSRDSGFSIYPVNFDFTKAFDRVDHDLLLLKLASFGIGETASTARKEELRCMLRAISLCERTEEYQRYRGYLADYNDTGIAMNLNQPPGTDIDADTCLLENIKEIDSHPDVVLMGDFNAPSI</sequence>
<accession>A0A183TTR9</accession>
<protein>
    <submittedName>
        <fullName evidence="3">Reverse transcriptase domain-containing protein</fullName>
    </submittedName>
</protein>
<dbReference type="WBParaSite" id="SSLN_0002060601-mRNA-1">
    <property type="protein sequence ID" value="SSLN_0002060601-mRNA-1"/>
    <property type="gene ID" value="SSLN_0002060601"/>
</dbReference>
<dbReference type="Proteomes" id="UP000275846">
    <property type="component" value="Unassembled WGS sequence"/>
</dbReference>